<organism evidence="11 12">
    <name type="scientific">Diplocloster agilis</name>
    <dbReference type="NCBI Taxonomy" id="2850323"/>
    <lineage>
        <taxon>Bacteria</taxon>
        <taxon>Bacillati</taxon>
        <taxon>Bacillota</taxon>
        <taxon>Clostridia</taxon>
        <taxon>Lachnospirales</taxon>
        <taxon>Lachnospiraceae</taxon>
        <taxon>Diplocloster</taxon>
    </lineage>
</organism>
<protein>
    <submittedName>
        <fullName evidence="11">Flagellar motor protein MotB</fullName>
    </submittedName>
</protein>
<dbReference type="InterPro" id="IPR050330">
    <property type="entry name" value="Bact_OuterMem_StrucFunc"/>
</dbReference>
<dbReference type="InterPro" id="IPR025713">
    <property type="entry name" value="MotB-like_N_dom"/>
</dbReference>
<dbReference type="InterPro" id="IPR036737">
    <property type="entry name" value="OmpA-like_sf"/>
</dbReference>
<keyword evidence="5 9" id="KW-1133">Transmembrane helix</keyword>
<evidence type="ECO:0000256" key="7">
    <source>
        <dbReference type="PROSITE-ProRule" id="PRU00473"/>
    </source>
</evidence>
<dbReference type="PROSITE" id="PS51123">
    <property type="entry name" value="OMPA_2"/>
    <property type="match status" value="1"/>
</dbReference>
<keyword evidence="11" id="KW-0966">Cell projection</keyword>
<accession>A0A949K999</accession>
<evidence type="ECO:0000256" key="1">
    <source>
        <dbReference type="ARBA" id="ARBA00004162"/>
    </source>
</evidence>
<evidence type="ECO:0000256" key="9">
    <source>
        <dbReference type="SAM" id="Phobius"/>
    </source>
</evidence>
<proteinExistence type="inferred from homology"/>
<evidence type="ECO:0000256" key="8">
    <source>
        <dbReference type="SAM" id="MobiDB-lite"/>
    </source>
</evidence>
<comment type="similarity">
    <text evidence="2">Belongs to the MotB family.</text>
</comment>
<dbReference type="Gene3D" id="3.30.1330.60">
    <property type="entry name" value="OmpA-like domain"/>
    <property type="match status" value="1"/>
</dbReference>
<evidence type="ECO:0000256" key="2">
    <source>
        <dbReference type="ARBA" id="ARBA00008914"/>
    </source>
</evidence>
<dbReference type="RefSeq" id="WP_158345398.1">
    <property type="nucleotide sequence ID" value="NZ_JAHQCW010000057.1"/>
</dbReference>
<gene>
    <name evidence="11" type="ORF">KTH89_22825</name>
</gene>
<dbReference type="SUPFAM" id="SSF103088">
    <property type="entry name" value="OmpA-like"/>
    <property type="match status" value="1"/>
</dbReference>
<dbReference type="InterPro" id="IPR006665">
    <property type="entry name" value="OmpA-like"/>
</dbReference>
<feature type="region of interest" description="Disordered" evidence="8">
    <location>
        <begin position="253"/>
        <end position="276"/>
    </location>
</feature>
<evidence type="ECO:0000259" key="10">
    <source>
        <dbReference type="PROSITE" id="PS51123"/>
    </source>
</evidence>
<comment type="subcellular location">
    <subcellularLocation>
        <location evidence="1">Cell membrane</location>
        <topology evidence="1">Single-pass membrane protein</topology>
    </subcellularLocation>
</comment>
<dbReference type="Pfam" id="PF00691">
    <property type="entry name" value="OmpA"/>
    <property type="match status" value="1"/>
</dbReference>
<dbReference type="EMBL" id="JAHQCW010000057">
    <property type="protein sequence ID" value="MBU9739372.1"/>
    <property type="molecule type" value="Genomic_DNA"/>
</dbReference>
<dbReference type="GO" id="GO:0005886">
    <property type="term" value="C:plasma membrane"/>
    <property type="evidence" value="ECO:0007669"/>
    <property type="project" value="UniProtKB-SubCell"/>
</dbReference>
<keyword evidence="11" id="KW-0969">Cilium</keyword>
<reference evidence="11" key="1">
    <citation type="submission" date="2021-06" db="EMBL/GenBank/DDBJ databases">
        <title>Description of novel taxa of the family Lachnospiraceae.</title>
        <authorList>
            <person name="Chaplin A.V."/>
            <person name="Sokolova S.R."/>
            <person name="Pikina A.P."/>
            <person name="Korzhanova M."/>
            <person name="Belova V."/>
            <person name="Korostin D."/>
            <person name="Efimov B.A."/>
        </authorList>
    </citation>
    <scope>NUCLEOTIDE SEQUENCE</scope>
    <source>
        <strain evidence="11">ASD5720</strain>
    </source>
</reference>
<comment type="caution">
    <text evidence="11">The sequence shown here is derived from an EMBL/GenBank/DDBJ whole genome shotgun (WGS) entry which is preliminary data.</text>
</comment>
<dbReference type="PANTHER" id="PTHR30329:SF21">
    <property type="entry name" value="LIPOPROTEIN YIAD-RELATED"/>
    <property type="match status" value="1"/>
</dbReference>
<keyword evidence="4 9" id="KW-0812">Transmembrane</keyword>
<evidence type="ECO:0000256" key="6">
    <source>
        <dbReference type="ARBA" id="ARBA00023136"/>
    </source>
</evidence>
<dbReference type="Proteomes" id="UP000712157">
    <property type="component" value="Unassembled WGS sequence"/>
</dbReference>
<keyword evidence="12" id="KW-1185">Reference proteome</keyword>
<evidence type="ECO:0000256" key="3">
    <source>
        <dbReference type="ARBA" id="ARBA00022475"/>
    </source>
</evidence>
<sequence>MKKKHREDGGGQEWLNTYADMITLVLTFFVLLYSISNVNITKLEQIAQAMQKELGIQPQVSLEEIPDELKYPQVGESTGGYENPGTSQTPTSTQAIQQMADEIQQYLQSNEIDATAVSTDNVIYIRFKNELLFDPDSSGLREESKEVLDRLGSILEDKAGDILAVYINGHTAQAPNSPINDRILSSERADHVAIYLEDHTTLDPKMLISRGYGRNYPIADNSTKEGREQNRRVDMIILGRDFDKSEIESGDMQVFDPLSPIDVPDMLDGQQEGTDQ</sequence>
<dbReference type="Pfam" id="PF13677">
    <property type="entry name" value="MotB_plug"/>
    <property type="match status" value="1"/>
</dbReference>
<dbReference type="PANTHER" id="PTHR30329">
    <property type="entry name" value="STATOR ELEMENT OF FLAGELLAR MOTOR COMPLEX"/>
    <property type="match status" value="1"/>
</dbReference>
<dbReference type="CDD" id="cd07185">
    <property type="entry name" value="OmpA_C-like"/>
    <property type="match status" value="1"/>
</dbReference>
<name>A0A949K999_9FIRM</name>
<evidence type="ECO:0000313" key="12">
    <source>
        <dbReference type="Proteomes" id="UP000712157"/>
    </source>
</evidence>
<keyword evidence="6 7" id="KW-0472">Membrane</keyword>
<keyword evidence="3" id="KW-1003">Cell membrane</keyword>
<evidence type="ECO:0000256" key="5">
    <source>
        <dbReference type="ARBA" id="ARBA00022989"/>
    </source>
</evidence>
<evidence type="ECO:0000313" key="11">
    <source>
        <dbReference type="EMBL" id="MBU9739372.1"/>
    </source>
</evidence>
<keyword evidence="11" id="KW-0282">Flagellum</keyword>
<feature type="transmembrane region" description="Helical" evidence="9">
    <location>
        <begin position="21"/>
        <end position="40"/>
    </location>
</feature>
<feature type="domain" description="OmpA-like" evidence="10">
    <location>
        <begin position="119"/>
        <end position="241"/>
    </location>
</feature>
<evidence type="ECO:0000256" key="4">
    <source>
        <dbReference type="ARBA" id="ARBA00022692"/>
    </source>
</evidence>
<dbReference type="AlphaFoldDB" id="A0A949K999"/>